<feature type="chain" id="PRO_5041731375" evidence="2">
    <location>
        <begin position="20"/>
        <end position="595"/>
    </location>
</feature>
<dbReference type="RefSeq" id="WP_016523342.1">
    <property type="nucleotide sequence ID" value="NZ_KE332517.1"/>
</dbReference>
<dbReference type="InterPro" id="IPR009003">
    <property type="entry name" value="Peptidase_S1_PA"/>
</dbReference>
<evidence type="ECO:0000256" key="1">
    <source>
        <dbReference type="SAM" id="MobiDB-lite"/>
    </source>
</evidence>
<accession>A0AA87NSL4</accession>
<feature type="signal peptide" evidence="2">
    <location>
        <begin position="1"/>
        <end position="19"/>
    </location>
</feature>
<sequence>MKNKIICLFFFLSVTVAFADIRNAVCIVKPNYSEKTVAFMEDASDKLETAGYSDLADLFKNAKEGVFGSGFFIKGQNKKDYVLTNYHVAAYATSLTLEIEDANGETTKIENCKIIAVDEELDLAIAEVPNGKAGSYLTFASKAPVDGIDAWSAGYPGLAGKPMWQLGKGTITNARARLPDDIDPKISTFLQHSAPIDSGNSGGPLLIKAANAPSGYEIIGINSAKAVFRQATNFAIPASTITKFMDEKAFAGNKKIERDLTASLNIFAESCKNFKIDKESDKNKEIVKRIRKLTIYVSEDYAIQSGLDVYLKALRKAPKLFRNEILAASIFGNPINGIRTALAYDIYTTVDPEENTYLPDAGTDIGSLKKADNGYEFVLYDEVQKSKFFTVWKKSYNSWQMDGASLNEPPQIGTDSSTQNKKSAKKEKKTAGKSSVFIDEIPTKMRMPLSYIGFSRDRRWISAFSFGFFYSFKYAEVGMSAIIDKPRDATARGDKSSFGSSRSGSFNFTFGLCPELRGQIPININNVVYIAPQAFVGVGLFIPPIDTFVHYGAGVEFVPVSFTTLSFGADFIARTYLKGIKKTNPGVRINVSIRF</sequence>
<dbReference type="GO" id="GO:0006508">
    <property type="term" value="P:proteolysis"/>
    <property type="evidence" value="ECO:0007669"/>
    <property type="project" value="InterPro"/>
</dbReference>
<dbReference type="PANTHER" id="PTHR43019">
    <property type="entry name" value="SERINE ENDOPROTEASE DEGS"/>
    <property type="match status" value="1"/>
</dbReference>
<keyword evidence="2" id="KW-0732">Signal</keyword>
<reference evidence="3 4" key="1">
    <citation type="submission" date="2013-04" db="EMBL/GenBank/DDBJ databases">
        <title>The Genome Sequence of Treponema medium ATCC 700293.</title>
        <authorList>
            <consortium name="The Broad Institute Genomics Platform"/>
            <person name="Earl A."/>
            <person name="Ward D."/>
            <person name="Feldgarden M."/>
            <person name="Gevers D."/>
            <person name="Leonetti C."/>
            <person name="Blanton J.M."/>
            <person name="Dewhirst F.E."/>
            <person name="Izard J."/>
            <person name="Walker B."/>
            <person name="Young S."/>
            <person name="Zeng Q."/>
            <person name="Gargeya S."/>
            <person name="Fitzgerald M."/>
            <person name="Haas B."/>
            <person name="Abouelleil A."/>
            <person name="Allen A.W."/>
            <person name="Alvarado L."/>
            <person name="Arachchi H.M."/>
            <person name="Berlin A.M."/>
            <person name="Chapman S.B."/>
            <person name="Gainer-Dewar J."/>
            <person name="Goldberg J."/>
            <person name="Griggs A."/>
            <person name="Gujja S."/>
            <person name="Hansen M."/>
            <person name="Howarth C."/>
            <person name="Imamovic A."/>
            <person name="Ireland A."/>
            <person name="Larimer J."/>
            <person name="McCowan C."/>
            <person name="Murphy C."/>
            <person name="Pearson M."/>
            <person name="Poon T.W."/>
            <person name="Priest M."/>
            <person name="Roberts A."/>
            <person name="Saif S."/>
            <person name="Shea T."/>
            <person name="Sisk P."/>
            <person name="Sykes S."/>
            <person name="Wortman J."/>
            <person name="Nusbaum C."/>
            <person name="Birren B."/>
        </authorList>
    </citation>
    <scope>NUCLEOTIDE SEQUENCE [LARGE SCALE GENOMIC DNA]</scope>
    <source>
        <strain evidence="3 4">ATCC 700293</strain>
    </source>
</reference>
<dbReference type="PANTHER" id="PTHR43019:SF23">
    <property type="entry name" value="PROTEASE DO-LIKE 5, CHLOROPLASTIC"/>
    <property type="match status" value="1"/>
</dbReference>
<dbReference type="PRINTS" id="PR00834">
    <property type="entry name" value="PROTEASES2C"/>
</dbReference>
<evidence type="ECO:0000256" key="2">
    <source>
        <dbReference type="SAM" id="SignalP"/>
    </source>
</evidence>
<dbReference type="Gene3D" id="2.40.10.120">
    <property type="match status" value="1"/>
</dbReference>
<dbReference type="GO" id="GO:0004252">
    <property type="term" value="F:serine-type endopeptidase activity"/>
    <property type="evidence" value="ECO:0007669"/>
    <property type="project" value="InterPro"/>
</dbReference>
<dbReference type="InterPro" id="IPR001940">
    <property type="entry name" value="Peptidase_S1C"/>
</dbReference>
<dbReference type="EMBL" id="ATFE01000011">
    <property type="protein sequence ID" value="EPF28503.1"/>
    <property type="molecule type" value="Genomic_DNA"/>
</dbReference>
<comment type="caution">
    <text evidence="3">The sequence shown here is derived from an EMBL/GenBank/DDBJ whole genome shotgun (WGS) entry which is preliminary data.</text>
</comment>
<dbReference type="AlphaFoldDB" id="A0AA87NSL4"/>
<organism evidence="3 4">
    <name type="scientific">Treponema medium ATCC 700293</name>
    <dbReference type="NCBI Taxonomy" id="1125700"/>
    <lineage>
        <taxon>Bacteria</taxon>
        <taxon>Pseudomonadati</taxon>
        <taxon>Spirochaetota</taxon>
        <taxon>Spirochaetia</taxon>
        <taxon>Spirochaetales</taxon>
        <taxon>Treponemataceae</taxon>
        <taxon>Treponema</taxon>
    </lineage>
</organism>
<protein>
    <submittedName>
        <fullName evidence="3">Uncharacterized protein</fullName>
    </submittedName>
</protein>
<name>A0AA87NSL4_TREMD</name>
<dbReference type="SUPFAM" id="SSF50494">
    <property type="entry name" value="Trypsin-like serine proteases"/>
    <property type="match status" value="1"/>
</dbReference>
<evidence type="ECO:0000313" key="3">
    <source>
        <dbReference type="EMBL" id="EPF28503.1"/>
    </source>
</evidence>
<dbReference type="Pfam" id="PF13365">
    <property type="entry name" value="Trypsin_2"/>
    <property type="match status" value="1"/>
</dbReference>
<evidence type="ECO:0000313" key="4">
    <source>
        <dbReference type="Proteomes" id="UP000014634"/>
    </source>
</evidence>
<feature type="region of interest" description="Disordered" evidence="1">
    <location>
        <begin position="407"/>
        <end position="430"/>
    </location>
</feature>
<proteinExistence type="predicted"/>
<dbReference type="Proteomes" id="UP000014634">
    <property type="component" value="Unassembled WGS sequence"/>
</dbReference>
<gene>
    <name evidence="3" type="ORF">HMPREF9195_01399</name>
</gene>